<dbReference type="AlphaFoldDB" id="A0A1M6B1D4"/>
<feature type="transmembrane region" description="Helical" evidence="1">
    <location>
        <begin position="95"/>
        <end position="120"/>
    </location>
</feature>
<protein>
    <submittedName>
        <fullName evidence="2">Uncharacterized protein</fullName>
    </submittedName>
</protein>
<sequence length="604" mass="69194">MELKNMMHSNSKPLILNRLKEKKNWFLVSFAIMLVTVVILPMVMGDGVEEANIVMGMAEIFFLVYINCMIDFSYLHDSRKLSYNVSKPITDIQRINMAIIVNVVFTAVLVVVLALITPLINGGPDDYVWEMFMVTIPWLLAGIFTAALSSILTGNTIAAGFATVINFTLPLLVLAVINFFFEIIEDIALGFNSSILFSKFIEEVYRIDILYFVKYIDDSFDFTYFLVLAAVLVLLYALIVTMSKRRKHERAGDLVVVDGYKSLISVLVASLAPAVFAQVISYADFTGKIVSFILLSALSFYLINAIMEKSFRIRQHAVKLFIGFVVVFLLFVVGSDMMTEKFESYVPSPVDVSSVYIGQNTWVYSAEKEEGREIYSASEAFVEGADMVLFKTASEIQDITNLHREVIKNQDYYYYSNFVIVYYMKDGEKVYRYYKLDDSEDYKGEKDRFITAVVNGDEFKKRKLNFIYDDVYYDGLDIQSIDVSYQDENYNSRVVPLKAEDVDIDLLRDNMRKDYDDYLSSCGACMDMVVGYRSNDYSLRYNYIPDADYYSGSIKTVDAVSREGFTVNLYLYSNKMDDKGYNNIYIDVNKNMANTFNYLKSFDS</sequence>
<feature type="transmembrane region" description="Helical" evidence="1">
    <location>
        <begin position="289"/>
        <end position="306"/>
    </location>
</feature>
<dbReference type="Proteomes" id="UP000184052">
    <property type="component" value="Unassembled WGS sequence"/>
</dbReference>
<feature type="transmembrane region" description="Helical" evidence="1">
    <location>
        <begin position="25"/>
        <end position="45"/>
    </location>
</feature>
<feature type="transmembrane region" description="Helical" evidence="1">
    <location>
        <begin position="318"/>
        <end position="338"/>
    </location>
</feature>
<reference evidence="2 3" key="1">
    <citation type="submission" date="2016-11" db="EMBL/GenBank/DDBJ databases">
        <authorList>
            <person name="Jaros S."/>
            <person name="Januszkiewicz K."/>
            <person name="Wedrychowicz H."/>
        </authorList>
    </citation>
    <scope>NUCLEOTIDE SEQUENCE [LARGE SCALE GENOMIC DNA]</scope>
    <source>
        <strain evidence="2 3">DSM 17477</strain>
    </source>
</reference>
<gene>
    <name evidence="2" type="ORF">SAMN02745751_00318</name>
</gene>
<dbReference type="RefSeq" id="WP_073046053.1">
    <property type="nucleotide sequence ID" value="NZ_FQZL01000004.1"/>
</dbReference>
<name>A0A1M6B1D4_9FIRM</name>
<feature type="transmembrane region" description="Helical" evidence="1">
    <location>
        <begin position="159"/>
        <end position="181"/>
    </location>
</feature>
<keyword evidence="1" id="KW-0472">Membrane</keyword>
<keyword evidence="1" id="KW-0812">Transmembrane</keyword>
<organism evidence="2 3">
    <name type="scientific">Dethiosulfatibacter aminovorans DSM 17477</name>
    <dbReference type="NCBI Taxonomy" id="1121476"/>
    <lineage>
        <taxon>Bacteria</taxon>
        <taxon>Bacillati</taxon>
        <taxon>Bacillota</taxon>
        <taxon>Tissierellia</taxon>
        <taxon>Dethiosulfatibacter</taxon>
    </lineage>
</organism>
<accession>A0A1M6B1D4</accession>
<feature type="transmembrane region" description="Helical" evidence="1">
    <location>
        <begin position="51"/>
        <end position="74"/>
    </location>
</feature>
<evidence type="ECO:0000256" key="1">
    <source>
        <dbReference type="SAM" id="Phobius"/>
    </source>
</evidence>
<evidence type="ECO:0000313" key="2">
    <source>
        <dbReference type="EMBL" id="SHI42418.1"/>
    </source>
</evidence>
<feature type="transmembrane region" description="Helical" evidence="1">
    <location>
        <begin position="263"/>
        <end position="283"/>
    </location>
</feature>
<keyword evidence="1" id="KW-1133">Transmembrane helix</keyword>
<dbReference type="STRING" id="1121476.SAMN02745751_00318"/>
<keyword evidence="3" id="KW-1185">Reference proteome</keyword>
<evidence type="ECO:0000313" key="3">
    <source>
        <dbReference type="Proteomes" id="UP000184052"/>
    </source>
</evidence>
<feature type="transmembrane region" description="Helical" evidence="1">
    <location>
        <begin position="132"/>
        <end position="152"/>
    </location>
</feature>
<dbReference type="EMBL" id="FQZL01000004">
    <property type="protein sequence ID" value="SHI42418.1"/>
    <property type="molecule type" value="Genomic_DNA"/>
</dbReference>
<feature type="transmembrane region" description="Helical" evidence="1">
    <location>
        <begin position="222"/>
        <end position="242"/>
    </location>
</feature>
<proteinExistence type="predicted"/>